<feature type="domain" description="Nudix hydrolase" evidence="8">
    <location>
        <begin position="38"/>
        <end position="171"/>
    </location>
</feature>
<evidence type="ECO:0000256" key="5">
    <source>
        <dbReference type="ARBA" id="ARBA00022801"/>
    </source>
</evidence>
<organism evidence="9">
    <name type="scientific">marine metagenome</name>
    <dbReference type="NCBI Taxonomy" id="408172"/>
    <lineage>
        <taxon>unclassified sequences</taxon>
        <taxon>metagenomes</taxon>
        <taxon>ecological metagenomes</taxon>
    </lineage>
</organism>
<dbReference type="InterPro" id="IPR015797">
    <property type="entry name" value="NUDIX_hydrolase-like_dom_sf"/>
</dbReference>
<evidence type="ECO:0000256" key="3">
    <source>
        <dbReference type="ARBA" id="ARBA00006506"/>
    </source>
</evidence>
<dbReference type="GO" id="GO:0010945">
    <property type="term" value="F:coenzyme A diphosphatase activity"/>
    <property type="evidence" value="ECO:0007669"/>
    <property type="project" value="InterPro"/>
</dbReference>
<protein>
    <recommendedName>
        <fullName evidence="8">Nudix hydrolase domain-containing protein</fullName>
    </recommendedName>
</protein>
<dbReference type="Pfam" id="PF00293">
    <property type="entry name" value="NUDIX"/>
    <property type="match status" value="1"/>
</dbReference>
<dbReference type="SUPFAM" id="SSF55811">
    <property type="entry name" value="Nudix"/>
    <property type="match status" value="1"/>
</dbReference>
<dbReference type="InterPro" id="IPR000086">
    <property type="entry name" value="NUDIX_hydrolase_dom"/>
</dbReference>
<dbReference type="Gene3D" id="3.90.79.10">
    <property type="entry name" value="Nucleoside Triphosphate Pyrophosphohydrolase"/>
    <property type="match status" value="1"/>
</dbReference>
<keyword evidence="6" id="KW-0460">Magnesium</keyword>
<dbReference type="InterPro" id="IPR045121">
    <property type="entry name" value="CoAse"/>
</dbReference>
<sequence length="201" mass="22324">MKRTRLVKNFANRRSDIEISAALSTESQSYFQKPVEDLTPAAVLVPIIDHADNLTVLLTQRSPLLKEHPGQVSFPGGRSEDIDIDDTATALREAKEEIGLNSGQVTILGNLDVCLTGTGYRVVPIVGLVAPPLNLSLESSEVADAFEVPLNIILDVQNYRRDSIVTDSGQHREFYVLDYQDWYIWGATARMLANLRDLLMN</sequence>
<dbReference type="EMBL" id="UINC01117238">
    <property type="protein sequence ID" value="SVC89530.1"/>
    <property type="molecule type" value="Genomic_DNA"/>
</dbReference>
<reference evidence="9" key="1">
    <citation type="submission" date="2018-05" db="EMBL/GenBank/DDBJ databases">
        <authorList>
            <person name="Lanie J.A."/>
            <person name="Ng W.-L."/>
            <person name="Kazmierczak K.M."/>
            <person name="Andrzejewski T.M."/>
            <person name="Davidsen T.M."/>
            <person name="Wayne K.J."/>
            <person name="Tettelin H."/>
            <person name="Glass J.I."/>
            <person name="Rusch D."/>
            <person name="Podicherti R."/>
            <person name="Tsui H.-C.T."/>
            <person name="Winkler M.E."/>
        </authorList>
    </citation>
    <scope>NUCLEOTIDE SEQUENCE</scope>
</reference>
<dbReference type="GO" id="GO:0009132">
    <property type="term" value="P:nucleoside diphosphate metabolic process"/>
    <property type="evidence" value="ECO:0007669"/>
    <property type="project" value="InterPro"/>
</dbReference>
<evidence type="ECO:0000256" key="4">
    <source>
        <dbReference type="ARBA" id="ARBA00022723"/>
    </source>
</evidence>
<comment type="similarity">
    <text evidence="3">Belongs to the Nudix hydrolase family. PCD1 subfamily.</text>
</comment>
<keyword evidence="7" id="KW-0464">Manganese</keyword>
<dbReference type="CDD" id="cd03426">
    <property type="entry name" value="NUDIX_CoAse_Nudt7"/>
    <property type="match status" value="1"/>
</dbReference>
<proteinExistence type="inferred from homology"/>
<evidence type="ECO:0000256" key="7">
    <source>
        <dbReference type="ARBA" id="ARBA00023211"/>
    </source>
</evidence>
<accession>A0A382QX93</accession>
<gene>
    <name evidence="9" type="ORF">METZ01_LOCUS342384</name>
</gene>
<dbReference type="GO" id="GO:0000287">
    <property type="term" value="F:magnesium ion binding"/>
    <property type="evidence" value="ECO:0007669"/>
    <property type="project" value="InterPro"/>
</dbReference>
<dbReference type="InterPro" id="IPR000059">
    <property type="entry name" value="NUDIX_hydrolase_NudL_CS"/>
</dbReference>
<evidence type="ECO:0000256" key="1">
    <source>
        <dbReference type="ARBA" id="ARBA00001936"/>
    </source>
</evidence>
<keyword evidence="4" id="KW-0479">Metal-binding</keyword>
<evidence type="ECO:0000256" key="6">
    <source>
        <dbReference type="ARBA" id="ARBA00022842"/>
    </source>
</evidence>
<dbReference type="PROSITE" id="PS01293">
    <property type="entry name" value="NUDIX_COA"/>
    <property type="match status" value="1"/>
</dbReference>
<dbReference type="AlphaFoldDB" id="A0A382QX93"/>
<comment type="cofactor">
    <cofactor evidence="1">
        <name>Mn(2+)</name>
        <dbReference type="ChEBI" id="CHEBI:29035"/>
    </cofactor>
</comment>
<dbReference type="GO" id="GO:0030145">
    <property type="term" value="F:manganese ion binding"/>
    <property type="evidence" value="ECO:0007669"/>
    <property type="project" value="InterPro"/>
</dbReference>
<dbReference type="NCBIfam" id="NF007980">
    <property type="entry name" value="PRK10707.1"/>
    <property type="match status" value="1"/>
</dbReference>
<comment type="cofactor">
    <cofactor evidence="2">
        <name>Mg(2+)</name>
        <dbReference type="ChEBI" id="CHEBI:18420"/>
    </cofactor>
</comment>
<dbReference type="PANTHER" id="PTHR12992">
    <property type="entry name" value="NUDIX HYDROLASE"/>
    <property type="match status" value="1"/>
</dbReference>
<evidence type="ECO:0000313" key="9">
    <source>
        <dbReference type="EMBL" id="SVC89530.1"/>
    </source>
</evidence>
<name>A0A382QX93_9ZZZZ</name>
<dbReference type="PROSITE" id="PS51462">
    <property type="entry name" value="NUDIX"/>
    <property type="match status" value="1"/>
</dbReference>
<dbReference type="PANTHER" id="PTHR12992:SF11">
    <property type="entry name" value="MITOCHONDRIAL COENZYME A DIPHOSPHATASE NUDT8"/>
    <property type="match status" value="1"/>
</dbReference>
<evidence type="ECO:0000259" key="8">
    <source>
        <dbReference type="PROSITE" id="PS51462"/>
    </source>
</evidence>
<evidence type="ECO:0000256" key="2">
    <source>
        <dbReference type="ARBA" id="ARBA00001946"/>
    </source>
</evidence>
<keyword evidence="5" id="KW-0378">Hydrolase</keyword>